<evidence type="ECO:0000256" key="1">
    <source>
        <dbReference type="SAM" id="Phobius"/>
    </source>
</evidence>
<organism evidence="3 4">
    <name type="scientific">Imtechella halotolerans K1</name>
    <dbReference type="NCBI Taxonomy" id="946077"/>
    <lineage>
        <taxon>Bacteria</taxon>
        <taxon>Pseudomonadati</taxon>
        <taxon>Bacteroidota</taxon>
        <taxon>Flavobacteriia</taxon>
        <taxon>Flavobacteriales</taxon>
        <taxon>Flavobacteriaceae</taxon>
        <taxon>Imtechella</taxon>
    </lineage>
</organism>
<gene>
    <name evidence="3" type="ORF">W5A_11409</name>
</gene>
<dbReference type="STRING" id="946077.W5A_11409"/>
<dbReference type="RefSeq" id="WP_008240745.1">
    <property type="nucleotide sequence ID" value="NZ_AJJU01000034.1"/>
</dbReference>
<reference evidence="3 4" key="1">
    <citation type="journal article" date="2012" name="J. Bacteriol.">
        <title>Genome Sequence of the Halotolerant Bacterium Imtechella halotolerans K1T.</title>
        <authorList>
            <person name="Kumar S."/>
            <person name="Vikram S."/>
            <person name="Subramanian S."/>
            <person name="Raghava G.P."/>
            <person name="Pinnaka A.K."/>
        </authorList>
    </citation>
    <scope>NUCLEOTIDE SEQUENCE [LARGE SCALE GENOMIC DNA]</scope>
    <source>
        <strain evidence="3 4">K1</strain>
    </source>
</reference>
<dbReference type="InterPro" id="IPR052336">
    <property type="entry name" value="MlaD_Phospholipid_Transporter"/>
</dbReference>
<keyword evidence="4" id="KW-1185">Reference proteome</keyword>
<dbReference type="OrthoDB" id="9771725at2"/>
<dbReference type="Proteomes" id="UP000005938">
    <property type="component" value="Unassembled WGS sequence"/>
</dbReference>
<dbReference type="AlphaFoldDB" id="I0W8L7"/>
<name>I0W8L7_9FLAO</name>
<proteinExistence type="predicted"/>
<evidence type="ECO:0000313" key="3">
    <source>
        <dbReference type="EMBL" id="EID72733.1"/>
    </source>
</evidence>
<sequence length="322" mass="35559">MKKTSAQKVQLGILVSAALLIFIVAVYLIGNRQNLFQKSVPITAVFSNVNGLMPGNNVRYSGINVGTVRSLEMINDTVIKIHMAIDEKIIHHIKKDAIATIGSDGLVGNMIVNIIPGKGPSVSVQANDNIKSYSKIRTEDILSTLSVTNENAAILTADLLKITKEITQGHGTVGMLINDTTMANDLKETLSNLKMASERTNHSVASLQELLHSLQQENNVISLINSPETSQKIEQIIDRIHHSSGDIDSVITNLNSTILNIKEGDGLLNYLANNPDLVQEVDSTMKNVHIASERLNENLEALRHNFFFRRYFKKKEKEAKKQ</sequence>
<dbReference type="PANTHER" id="PTHR33371">
    <property type="entry name" value="INTERMEMBRANE PHOSPHOLIPID TRANSPORT SYSTEM BINDING PROTEIN MLAD-RELATED"/>
    <property type="match status" value="1"/>
</dbReference>
<dbReference type="InterPro" id="IPR003399">
    <property type="entry name" value="Mce/MlaD"/>
</dbReference>
<feature type="domain" description="Mce/MlaD" evidence="2">
    <location>
        <begin position="39"/>
        <end position="117"/>
    </location>
</feature>
<evidence type="ECO:0000259" key="2">
    <source>
        <dbReference type="Pfam" id="PF02470"/>
    </source>
</evidence>
<keyword evidence="1" id="KW-0472">Membrane</keyword>
<dbReference type="EMBL" id="AJJU01000034">
    <property type="protein sequence ID" value="EID72733.1"/>
    <property type="molecule type" value="Genomic_DNA"/>
</dbReference>
<dbReference type="eggNOG" id="COG1463">
    <property type="taxonomic scope" value="Bacteria"/>
</dbReference>
<feature type="transmembrane region" description="Helical" evidence="1">
    <location>
        <begin position="12"/>
        <end position="30"/>
    </location>
</feature>
<accession>I0W8L7</accession>
<dbReference type="Pfam" id="PF02470">
    <property type="entry name" value="MlaD"/>
    <property type="match status" value="1"/>
</dbReference>
<protein>
    <submittedName>
        <fullName evidence="3">Virulence factor Mce family protein</fullName>
    </submittedName>
</protein>
<comment type="caution">
    <text evidence="3">The sequence shown here is derived from an EMBL/GenBank/DDBJ whole genome shotgun (WGS) entry which is preliminary data.</text>
</comment>
<dbReference type="PATRIC" id="fig|946077.3.peg.2299"/>
<keyword evidence="1" id="KW-0812">Transmembrane</keyword>
<keyword evidence="1" id="KW-1133">Transmembrane helix</keyword>
<evidence type="ECO:0000313" key="4">
    <source>
        <dbReference type="Proteomes" id="UP000005938"/>
    </source>
</evidence>
<dbReference type="PANTHER" id="PTHR33371:SF4">
    <property type="entry name" value="INTERMEMBRANE PHOSPHOLIPID TRANSPORT SYSTEM BINDING PROTEIN MLAD"/>
    <property type="match status" value="1"/>
</dbReference>